<dbReference type="RefSeq" id="XP_007603738.1">
    <property type="nucleotide sequence ID" value="XM_007603676.1"/>
</dbReference>
<dbReference type="InParanoid" id="L2GNR7"/>
<keyword evidence="3" id="KW-1185">Reference proteome</keyword>
<evidence type="ECO:0000313" key="3">
    <source>
        <dbReference type="Proteomes" id="UP000011082"/>
    </source>
</evidence>
<name>L2GNR7_VITCO</name>
<dbReference type="Proteomes" id="UP000011082">
    <property type="component" value="Unassembled WGS sequence"/>
</dbReference>
<dbReference type="GeneID" id="19881003"/>
<protein>
    <submittedName>
        <fullName evidence="2">Uncharacterized protein</fullName>
    </submittedName>
</protein>
<sequence>MYNIKTATNLIRVLPAGFPVLFSDASCTVVGTEQKSALGNPSGVQLQSTSTPGNEYNNTSSNVASKPRVFKDKDDSRFTTFMNHPEISEIINEYFERMNLAQHNEYPSIKHDIHEVVAMDLYCIYSPTDSVFLSEFKLLNEDEFLNEDGSPKEETIQKAKAYLLKSKPPTLEVSGFGFRHIPIEAWKFLTDHCGT</sequence>
<organism evidence="2 3">
    <name type="scientific">Vittaforma corneae (strain ATCC 50505)</name>
    <name type="common">Microsporidian parasite</name>
    <name type="synonym">Nosema corneum</name>
    <dbReference type="NCBI Taxonomy" id="993615"/>
    <lineage>
        <taxon>Eukaryota</taxon>
        <taxon>Fungi</taxon>
        <taxon>Fungi incertae sedis</taxon>
        <taxon>Microsporidia</taxon>
        <taxon>Nosematidae</taxon>
        <taxon>Vittaforma</taxon>
    </lineage>
</organism>
<accession>L2GNR7</accession>
<dbReference type="AlphaFoldDB" id="L2GNR7"/>
<feature type="region of interest" description="Disordered" evidence="1">
    <location>
        <begin position="35"/>
        <end position="63"/>
    </location>
</feature>
<gene>
    <name evidence="2" type="ORF">VICG_00285</name>
</gene>
<evidence type="ECO:0000256" key="1">
    <source>
        <dbReference type="SAM" id="MobiDB-lite"/>
    </source>
</evidence>
<proteinExistence type="predicted"/>
<reference evidence="3" key="1">
    <citation type="submission" date="2011-05" db="EMBL/GenBank/DDBJ databases">
        <title>The genome sequence of Vittaforma corneae strain ATCC 50505.</title>
        <authorList>
            <consortium name="The Broad Institute Genome Sequencing Platform"/>
            <person name="Cuomo C."/>
            <person name="Didier E."/>
            <person name="Bowers L."/>
            <person name="Young S.K."/>
            <person name="Zeng Q."/>
            <person name="Gargeya S."/>
            <person name="Fitzgerald M."/>
            <person name="Haas B."/>
            <person name="Abouelleil A."/>
            <person name="Alvarado L."/>
            <person name="Arachchi H.M."/>
            <person name="Berlin A."/>
            <person name="Chapman S.B."/>
            <person name="Gearin G."/>
            <person name="Goldberg J."/>
            <person name="Griggs A."/>
            <person name="Gujja S."/>
            <person name="Hansen M."/>
            <person name="Heiman D."/>
            <person name="Howarth C."/>
            <person name="Larimer J."/>
            <person name="Lui A."/>
            <person name="MacDonald P.J.P."/>
            <person name="McCowen C."/>
            <person name="Montmayeur A."/>
            <person name="Murphy C."/>
            <person name="Neiman D."/>
            <person name="Pearson M."/>
            <person name="Priest M."/>
            <person name="Roberts A."/>
            <person name="Saif S."/>
            <person name="Shea T."/>
            <person name="Sisk P."/>
            <person name="Stolte C."/>
            <person name="Sykes S."/>
            <person name="Wortman J."/>
            <person name="Nusbaum C."/>
            <person name="Birren B."/>
        </authorList>
    </citation>
    <scope>NUCLEOTIDE SEQUENCE [LARGE SCALE GENOMIC DNA]</scope>
    <source>
        <strain evidence="3">ATCC 50505</strain>
    </source>
</reference>
<dbReference type="HOGENOM" id="CLU_1397309_0_0_1"/>
<dbReference type="EMBL" id="JH370131">
    <property type="protein sequence ID" value="ELA42533.1"/>
    <property type="molecule type" value="Genomic_DNA"/>
</dbReference>
<dbReference type="VEuPathDB" id="MicrosporidiaDB:VICG_00285"/>
<evidence type="ECO:0000313" key="2">
    <source>
        <dbReference type="EMBL" id="ELA42533.1"/>
    </source>
</evidence>